<organism evidence="2 3">
    <name type="scientific">Rhodococcus opacus</name>
    <name type="common">Nocardia opaca</name>
    <dbReference type="NCBI Taxonomy" id="37919"/>
    <lineage>
        <taxon>Bacteria</taxon>
        <taxon>Bacillati</taxon>
        <taxon>Actinomycetota</taxon>
        <taxon>Actinomycetes</taxon>
        <taxon>Mycobacteriales</taxon>
        <taxon>Nocardiaceae</taxon>
        <taxon>Rhodococcus</taxon>
    </lineage>
</organism>
<evidence type="ECO:0000313" key="2">
    <source>
        <dbReference type="EMBL" id="ANS31084.1"/>
    </source>
</evidence>
<proteinExistence type="predicted"/>
<dbReference type="EMBL" id="CP009111">
    <property type="protein sequence ID" value="ANS31084.1"/>
    <property type="molecule type" value="Genomic_DNA"/>
</dbReference>
<reference evidence="2 3" key="1">
    <citation type="submission" date="2014-07" db="EMBL/GenBank/DDBJ databases">
        <authorList>
            <person name="Zhang J.E."/>
            <person name="Yang H."/>
            <person name="Guo J."/>
            <person name="Deng Z."/>
            <person name="Luo H."/>
            <person name="Luo M."/>
            <person name="Zhao B."/>
        </authorList>
    </citation>
    <scope>NUCLEOTIDE SEQUENCE [LARGE SCALE GENOMIC DNA]</scope>
    <source>
        <strain evidence="2 3">1CP</strain>
    </source>
</reference>
<dbReference type="Proteomes" id="UP000186108">
    <property type="component" value="Chromosome"/>
</dbReference>
<feature type="region of interest" description="Disordered" evidence="1">
    <location>
        <begin position="243"/>
        <end position="265"/>
    </location>
</feature>
<sequence>MSGHTVVMASGNPLSPSHTAMHTSATPAVTDLCQHSEPEFGALAAVAGPQSEDVAFPGGGNADGDVDRPVGDLPVSNFDVNGVDEHDWVHRVERARDPFGHLRKNLVGGGTSLHEVLGGILLIVSFDTVAPGGTSRLRGKTSSKWAAISPVVRPFCRQGQDDFVDAGQPSLSFLDDLRIEGSIGVTRDLDLDRADLREDRFRSSTVAGVPAVAARRCGRHTRSIGASTSPTPTPFGPSVTRMTQGLSGVGIGPIGRSAARSTRYR</sequence>
<name>A0A1B1KEN8_RHOOP</name>
<dbReference type="AlphaFoldDB" id="A0A1B1KEN8"/>
<protein>
    <submittedName>
        <fullName evidence="2">Uncharacterized protein</fullName>
    </submittedName>
</protein>
<evidence type="ECO:0000313" key="3">
    <source>
        <dbReference type="Proteomes" id="UP000186108"/>
    </source>
</evidence>
<gene>
    <name evidence="2" type="ORF">R1CP_32305</name>
</gene>
<accession>A0A1B1KEN8</accession>
<evidence type="ECO:0000256" key="1">
    <source>
        <dbReference type="SAM" id="MobiDB-lite"/>
    </source>
</evidence>